<name>A0A0F9JN45_9ZZZZ</name>
<dbReference type="AlphaFoldDB" id="A0A0F9JN45"/>
<proteinExistence type="predicted"/>
<keyword evidence="1" id="KW-0472">Membrane</keyword>
<evidence type="ECO:0000256" key="1">
    <source>
        <dbReference type="SAM" id="Phobius"/>
    </source>
</evidence>
<organism evidence="2">
    <name type="scientific">marine sediment metagenome</name>
    <dbReference type="NCBI Taxonomy" id="412755"/>
    <lineage>
        <taxon>unclassified sequences</taxon>
        <taxon>metagenomes</taxon>
        <taxon>ecological metagenomes</taxon>
    </lineage>
</organism>
<keyword evidence="1" id="KW-1133">Transmembrane helix</keyword>
<sequence>MEGVIGVSKRVAFEVYSAYTTVIIVLLQIIINVVSEENVKDFEEAFKWVKEVSTAAKGAFNFEQEILKEQGNTKAQKTFDYDPNAPKESFMLLNHKYIKLKHHIK</sequence>
<feature type="transmembrane region" description="Helical" evidence="1">
    <location>
        <begin position="16"/>
        <end position="34"/>
    </location>
</feature>
<evidence type="ECO:0000313" key="2">
    <source>
        <dbReference type="EMBL" id="KKM71249.1"/>
    </source>
</evidence>
<protein>
    <submittedName>
        <fullName evidence="2">Uncharacterized protein</fullName>
    </submittedName>
</protein>
<accession>A0A0F9JN45</accession>
<reference evidence="2" key="1">
    <citation type="journal article" date="2015" name="Nature">
        <title>Complex archaea that bridge the gap between prokaryotes and eukaryotes.</title>
        <authorList>
            <person name="Spang A."/>
            <person name="Saw J.H."/>
            <person name="Jorgensen S.L."/>
            <person name="Zaremba-Niedzwiedzka K."/>
            <person name="Martijn J."/>
            <person name="Lind A.E."/>
            <person name="van Eijk R."/>
            <person name="Schleper C."/>
            <person name="Guy L."/>
            <person name="Ettema T.J."/>
        </authorList>
    </citation>
    <scope>NUCLEOTIDE SEQUENCE</scope>
</reference>
<gene>
    <name evidence="2" type="ORF">LCGC14_1432490</name>
</gene>
<keyword evidence="1" id="KW-0812">Transmembrane</keyword>
<comment type="caution">
    <text evidence="2">The sequence shown here is derived from an EMBL/GenBank/DDBJ whole genome shotgun (WGS) entry which is preliminary data.</text>
</comment>
<dbReference type="EMBL" id="LAZR01009674">
    <property type="protein sequence ID" value="KKM71249.1"/>
    <property type="molecule type" value="Genomic_DNA"/>
</dbReference>